<evidence type="ECO:0000259" key="1">
    <source>
        <dbReference type="Pfam" id="PF19044"/>
    </source>
</evidence>
<dbReference type="PANTHER" id="PTHR30121">
    <property type="entry name" value="UNCHARACTERIZED PROTEIN YJGR-RELATED"/>
    <property type="match status" value="1"/>
</dbReference>
<dbReference type="InParanoid" id="A0A2I1DIP4"/>
<dbReference type="InterPro" id="IPR025955">
    <property type="entry name" value="TraC/Conjuga_ATPase"/>
</dbReference>
<dbReference type="Proteomes" id="UP000234329">
    <property type="component" value="Unassembled WGS sequence"/>
</dbReference>
<evidence type="ECO:0000313" key="2">
    <source>
        <dbReference type="EMBL" id="PKY09754.1"/>
    </source>
</evidence>
<dbReference type="Pfam" id="PF19044">
    <property type="entry name" value="P-loop_TraG"/>
    <property type="match status" value="1"/>
</dbReference>
<evidence type="ECO:0000313" key="3">
    <source>
        <dbReference type="Proteomes" id="UP000234329"/>
    </source>
</evidence>
<keyword evidence="3" id="KW-1185">Reference proteome</keyword>
<comment type="caution">
    <text evidence="2">The sequence shown here is derived from an EMBL/GenBank/DDBJ whole genome shotgun (WGS) entry which is preliminary data.</text>
</comment>
<accession>A0A2I1DIP4</accession>
<dbReference type="InterPro" id="IPR027417">
    <property type="entry name" value="P-loop_NTPase"/>
</dbReference>
<proteinExistence type="predicted"/>
<dbReference type="InterPro" id="IPR051162">
    <property type="entry name" value="T4SS_component"/>
</dbReference>
<name>A0A2I1DIP4_9PROT</name>
<organism evidence="2 3">
    <name type="scientific">Acidithiobacillus marinus</name>
    <dbReference type="NCBI Taxonomy" id="187490"/>
    <lineage>
        <taxon>Bacteria</taxon>
        <taxon>Pseudomonadati</taxon>
        <taxon>Pseudomonadota</taxon>
        <taxon>Acidithiobacillia</taxon>
        <taxon>Acidithiobacillales</taxon>
        <taxon>Acidithiobacillaceae</taxon>
        <taxon>Acidithiobacillus</taxon>
    </lineage>
</organism>
<sequence>MGQRIFNQARYDQIEDDLDPGPKVKEYIPPYFVPISFGKAGQIQIMEDGSFGIIWKIGVPPVETMANGDALVSAAVSKVLAAIPSGFAAQIIPMRTSNIAKYIDAYLNTAGKNEAAKLFAEETAQRWLDARKDGFFPDSPDINFKPVDQDIVITLRTEPYKWAGSLKLLDSLIGAVSLKHIEKKIDKRLSDKIRAFNRTCRTIERQITAVGLAYLRADANELLAVIQKMFFPDRDRRSRAPVYRQGDVLGDTVASLGPIGISDGGIKTGNTYFRMITMTTQPSAYYSGMVSELVSEFGDIMIVANIHVPNQALAVAGLKVQSFIGSRMQTAFNKIESQEAEESMQLAQTRAYRGEKMLSVMYGVIVQGTTEDEADDMADRVCGFLRARNMEANVETTIGANTILHSYPLAQDKKINFWLARHRRLLSTDLADILPLGGAWEGITKNLFDKNDALSDSDIESMPPVMYASRWGNPLFINPALAESNPHFLIAGGSGSGKSFFVHDYIKQMWRLNNVRATLISIKPDYKKLANLLGKYVEIDLDNPVSINPFGGKPTKANQAFWTTALIQAITQGKNTNEVDKIDEELLSSSALQASQENYDEATDTIIRETLLKDILTVLRTKGQKGELLAQKMRAYETGQFSKLVDSPREIKDDDRFIFFNLAKLSGMQCQGFVVLSLFHFINDIMYDPKLVGVKKLIGIDEIWSLLKDGYSADFLDTSFRAYRSLGGQAFAISQRMADYDSPVGQVILANTATKFVLPQSESEMEKLGNYIPVSKNDLALIRSLQLRKRYYGEFYVSMEGMPSTVGRVVPDPLSYALSSTEPTDTAIYNKLLLEENNDNMSALKRFVREYPYGIKAA</sequence>
<dbReference type="PANTHER" id="PTHR30121:SF6">
    <property type="entry name" value="SLR6007 PROTEIN"/>
    <property type="match status" value="1"/>
</dbReference>
<dbReference type="SUPFAM" id="SSF52540">
    <property type="entry name" value="P-loop containing nucleoside triphosphate hydrolases"/>
    <property type="match status" value="1"/>
</dbReference>
<dbReference type="AlphaFoldDB" id="A0A2I1DIP4"/>
<reference evidence="2 3" key="1">
    <citation type="submission" date="2017-03" db="EMBL/GenBank/DDBJ databases">
        <title>Draft genime sequence of the acidophilic sulfur-oxidizing bacterium Acidithiobacillus sp. SH, isolated from seawater.</title>
        <authorList>
            <person name="Sharmin S."/>
            <person name="Tokuhisa M."/>
            <person name="Kanao T."/>
            <person name="Kamimura K."/>
        </authorList>
    </citation>
    <scope>NUCLEOTIDE SEQUENCE [LARGE SCALE GENOMIC DNA]</scope>
    <source>
        <strain evidence="2 3">SH</strain>
    </source>
</reference>
<feature type="domain" description="TraG P-loop" evidence="1">
    <location>
        <begin position="484"/>
        <end position="833"/>
    </location>
</feature>
<protein>
    <recommendedName>
        <fullName evidence="1">TraG P-loop domain-containing protein</fullName>
    </recommendedName>
</protein>
<dbReference type="Pfam" id="PF11130">
    <property type="entry name" value="TraC_F_IV"/>
    <property type="match status" value="1"/>
</dbReference>
<dbReference type="InterPro" id="IPR043964">
    <property type="entry name" value="P-loop_TraG"/>
</dbReference>
<gene>
    <name evidence="2" type="ORF">B1757_13215</name>
</gene>
<dbReference type="Gene3D" id="3.40.50.300">
    <property type="entry name" value="P-loop containing nucleotide triphosphate hydrolases"/>
    <property type="match status" value="1"/>
</dbReference>
<dbReference type="EMBL" id="MXAV01000051">
    <property type="protein sequence ID" value="PKY09754.1"/>
    <property type="molecule type" value="Genomic_DNA"/>
</dbReference>
<dbReference type="Gene3D" id="1.10.8.730">
    <property type="match status" value="1"/>
</dbReference>